<accession>E9G8J1</accession>
<proteinExistence type="predicted"/>
<dbReference type="EMBL" id="GL732535">
    <property type="protein sequence ID" value="EFX83982.1"/>
    <property type="molecule type" value="Genomic_DNA"/>
</dbReference>
<organism evidence="1 2">
    <name type="scientific">Daphnia pulex</name>
    <name type="common">Water flea</name>
    <dbReference type="NCBI Taxonomy" id="6669"/>
    <lineage>
        <taxon>Eukaryota</taxon>
        <taxon>Metazoa</taxon>
        <taxon>Ecdysozoa</taxon>
        <taxon>Arthropoda</taxon>
        <taxon>Crustacea</taxon>
        <taxon>Branchiopoda</taxon>
        <taxon>Diplostraca</taxon>
        <taxon>Cladocera</taxon>
        <taxon>Anomopoda</taxon>
        <taxon>Daphniidae</taxon>
        <taxon>Daphnia</taxon>
    </lineage>
</organism>
<name>E9G8J1_DAPPU</name>
<gene>
    <name evidence="1" type="ORF">DAPPUDRAFT_239171</name>
</gene>
<evidence type="ECO:0000313" key="1">
    <source>
        <dbReference type="EMBL" id="EFX83982.1"/>
    </source>
</evidence>
<sequence length="72" mass="8034">MYWRSPLVMVHDLHEGRAPDEGKDWDGFPCRFVNTSYKRGGSEVAKGLAVEINPYFTLFAVMPMRTGAAGAK</sequence>
<dbReference type="HOGENOM" id="CLU_2724757_0_0_1"/>
<dbReference type="Proteomes" id="UP000000305">
    <property type="component" value="Unassembled WGS sequence"/>
</dbReference>
<evidence type="ECO:0000313" key="2">
    <source>
        <dbReference type="Proteomes" id="UP000000305"/>
    </source>
</evidence>
<protein>
    <submittedName>
        <fullName evidence="1">Uncharacterized protein</fullName>
    </submittedName>
</protein>
<dbReference type="KEGG" id="dpx:DAPPUDRAFT_239171"/>
<reference evidence="1 2" key="1">
    <citation type="journal article" date="2011" name="Science">
        <title>The ecoresponsive genome of Daphnia pulex.</title>
        <authorList>
            <person name="Colbourne J.K."/>
            <person name="Pfrender M.E."/>
            <person name="Gilbert D."/>
            <person name="Thomas W.K."/>
            <person name="Tucker A."/>
            <person name="Oakley T.H."/>
            <person name="Tokishita S."/>
            <person name="Aerts A."/>
            <person name="Arnold G.J."/>
            <person name="Basu M.K."/>
            <person name="Bauer D.J."/>
            <person name="Caceres C.E."/>
            <person name="Carmel L."/>
            <person name="Casola C."/>
            <person name="Choi J.H."/>
            <person name="Detter J.C."/>
            <person name="Dong Q."/>
            <person name="Dusheyko S."/>
            <person name="Eads B.D."/>
            <person name="Frohlich T."/>
            <person name="Geiler-Samerotte K.A."/>
            <person name="Gerlach D."/>
            <person name="Hatcher P."/>
            <person name="Jogdeo S."/>
            <person name="Krijgsveld J."/>
            <person name="Kriventseva E.V."/>
            <person name="Kultz D."/>
            <person name="Laforsch C."/>
            <person name="Lindquist E."/>
            <person name="Lopez J."/>
            <person name="Manak J.R."/>
            <person name="Muller J."/>
            <person name="Pangilinan J."/>
            <person name="Patwardhan R.P."/>
            <person name="Pitluck S."/>
            <person name="Pritham E.J."/>
            <person name="Rechtsteiner A."/>
            <person name="Rho M."/>
            <person name="Rogozin I.B."/>
            <person name="Sakarya O."/>
            <person name="Salamov A."/>
            <person name="Schaack S."/>
            <person name="Shapiro H."/>
            <person name="Shiga Y."/>
            <person name="Skalitzky C."/>
            <person name="Smith Z."/>
            <person name="Souvorov A."/>
            <person name="Sung W."/>
            <person name="Tang Z."/>
            <person name="Tsuchiya D."/>
            <person name="Tu H."/>
            <person name="Vos H."/>
            <person name="Wang M."/>
            <person name="Wolf Y.I."/>
            <person name="Yamagata H."/>
            <person name="Yamada T."/>
            <person name="Ye Y."/>
            <person name="Shaw J.R."/>
            <person name="Andrews J."/>
            <person name="Crease T.J."/>
            <person name="Tang H."/>
            <person name="Lucas S.M."/>
            <person name="Robertson H.M."/>
            <person name="Bork P."/>
            <person name="Koonin E.V."/>
            <person name="Zdobnov E.M."/>
            <person name="Grigoriev I.V."/>
            <person name="Lynch M."/>
            <person name="Boore J.L."/>
        </authorList>
    </citation>
    <scope>NUCLEOTIDE SEQUENCE [LARGE SCALE GENOMIC DNA]</scope>
</reference>
<dbReference type="AlphaFoldDB" id="E9G8J1"/>
<keyword evidence="2" id="KW-1185">Reference proteome</keyword>
<dbReference type="InParanoid" id="E9G8J1"/>